<dbReference type="PANTHER" id="PTHR11276:SF28">
    <property type="entry name" value="DNA POLYMERASE LAMBDA"/>
    <property type="match status" value="1"/>
</dbReference>
<evidence type="ECO:0000256" key="5">
    <source>
        <dbReference type="PIRSR" id="PIRSR622312-50"/>
    </source>
</evidence>
<feature type="region of interest" description="Disordered" evidence="6">
    <location>
        <begin position="748"/>
        <end position="835"/>
    </location>
</feature>
<dbReference type="GeneID" id="94293896"/>
<feature type="region of interest" description="Disordered" evidence="6">
    <location>
        <begin position="215"/>
        <end position="274"/>
    </location>
</feature>
<evidence type="ECO:0000256" key="1">
    <source>
        <dbReference type="ARBA" id="ARBA00022634"/>
    </source>
</evidence>
<evidence type="ECO:0000256" key="2">
    <source>
        <dbReference type="ARBA" id="ARBA00022679"/>
    </source>
</evidence>
<dbReference type="GO" id="GO:0003677">
    <property type="term" value="F:DNA binding"/>
    <property type="evidence" value="ECO:0007669"/>
    <property type="project" value="InterPro"/>
</dbReference>
<dbReference type="InterPro" id="IPR002008">
    <property type="entry name" value="DNA_pol_X_beta-like"/>
</dbReference>
<dbReference type="SUPFAM" id="SSF81585">
    <property type="entry name" value="PsbU/PolX domain-like"/>
    <property type="match status" value="1"/>
</dbReference>
<dbReference type="Pfam" id="PF14792">
    <property type="entry name" value="DNA_pol_B_palm"/>
    <property type="match status" value="1"/>
</dbReference>
<dbReference type="Gene3D" id="3.30.460.10">
    <property type="entry name" value="Beta Polymerase, domain 2"/>
    <property type="match status" value="1"/>
</dbReference>
<dbReference type="EMBL" id="JAFJZO010000008">
    <property type="protein sequence ID" value="KAG5510819.1"/>
    <property type="molecule type" value="Genomic_DNA"/>
</dbReference>
<dbReference type="GO" id="GO:0006303">
    <property type="term" value="P:double-strand break repair via nonhomologous end joining"/>
    <property type="evidence" value="ECO:0007669"/>
    <property type="project" value="TreeGrafter"/>
</dbReference>
<evidence type="ECO:0000259" key="7">
    <source>
        <dbReference type="SMART" id="SM00483"/>
    </source>
</evidence>
<keyword evidence="3" id="KW-0548">Nucleotidyltransferase</keyword>
<feature type="compositionally biased region" description="Low complexity" evidence="6">
    <location>
        <begin position="593"/>
        <end position="604"/>
    </location>
</feature>
<feature type="region of interest" description="Disordered" evidence="6">
    <location>
        <begin position="937"/>
        <end position="961"/>
    </location>
</feature>
<keyword evidence="9" id="KW-1185">Reference proteome</keyword>
<dbReference type="Proteomes" id="UP000674318">
    <property type="component" value="Unassembled WGS sequence"/>
</dbReference>
<dbReference type="Gene3D" id="1.10.150.20">
    <property type="entry name" value="5' to 3' exonuclease, C-terminal subdomain"/>
    <property type="match status" value="1"/>
</dbReference>
<dbReference type="SMART" id="SM00483">
    <property type="entry name" value="POLXc"/>
    <property type="match status" value="1"/>
</dbReference>
<feature type="compositionally biased region" description="Low complexity" evidence="6">
    <location>
        <begin position="820"/>
        <end position="835"/>
    </location>
</feature>
<evidence type="ECO:0000256" key="4">
    <source>
        <dbReference type="ARBA" id="ARBA00022705"/>
    </source>
</evidence>
<evidence type="ECO:0000256" key="3">
    <source>
        <dbReference type="ARBA" id="ARBA00022695"/>
    </source>
</evidence>
<feature type="compositionally biased region" description="Low complexity" evidence="6">
    <location>
        <begin position="748"/>
        <end position="758"/>
    </location>
</feature>
<feature type="compositionally biased region" description="Polar residues" evidence="6">
    <location>
        <begin position="215"/>
        <end position="236"/>
    </location>
</feature>
<feature type="compositionally biased region" description="Pro residues" evidence="6">
    <location>
        <begin position="708"/>
        <end position="720"/>
    </location>
</feature>
<feature type="region of interest" description="Disordered" evidence="6">
    <location>
        <begin position="380"/>
        <end position="516"/>
    </location>
</feature>
<keyword evidence="4" id="KW-0235">DNA replication</keyword>
<dbReference type="RefSeq" id="XP_067759291.1">
    <property type="nucleotide sequence ID" value="XM_067903819.1"/>
</dbReference>
<evidence type="ECO:0000313" key="8">
    <source>
        <dbReference type="EMBL" id="KAG5510819.1"/>
    </source>
</evidence>
<organism evidence="8 9">
    <name type="scientific">Porcisia hertigi</name>
    <dbReference type="NCBI Taxonomy" id="2761500"/>
    <lineage>
        <taxon>Eukaryota</taxon>
        <taxon>Discoba</taxon>
        <taxon>Euglenozoa</taxon>
        <taxon>Kinetoplastea</taxon>
        <taxon>Metakinetoplastina</taxon>
        <taxon>Trypanosomatida</taxon>
        <taxon>Trypanosomatidae</taxon>
        <taxon>Leishmaniinae</taxon>
        <taxon>Porcisia</taxon>
    </lineage>
</organism>
<proteinExistence type="predicted"/>
<dbReference type="PRINTS" id="PR00870">
    <property type="entry name" value="DNAPOLXBETA"/>
</dbReference>
<dbReference type="OrthoDB" id="205514at2759"/>
<feature type="region of interest" description="Disordered" evidence="6">
    <location>
        <begin position="321"/>
        <end position="340"/>
    </location>
</feature>
<keyword evidence="2" id="KW-0808">Transferase</keyword>
<feature type="active site" description="Nucleophile; Schiff-base intermediate with DNA; for 5'-dRP lyase activity" evidence="5">
    <location>
        <position position="1077"/>
    </location>
</feature>
<feature type="compositionally biased region" description="Basic residues" evidence="6">
    <location>
        <begin position="503"/>
        <end position="512"/>
    </location>
</feature>
<dbReference type="InterPro" id="IPR043519">
    <property type="entry name" value="NT_sf"/>
</dbReference>
<dbReference type="GO" id="GO:0005634">
    <property type="term" value="C:nucleus"/>
    <property type="evidence" value="ECO:0007669"/>
    <property type="project" value="TreeGrafter"/>
</dbReference>
<feature type="region of interest" description="Disordered" evidence="6">
    <location>
        <begin position="593"/>
        <end position="656"/>
    </location>
</feature>
<accession>A0A836LJQ7</accession>
<feature type="compositionally biased region" description="Polar residues" evidence="6">
    <location>
        <begin position="455"/>
        <end position="470"/>
    </location>
</feature>
<protein>
    <recommendedName>
        <fullName evidence="7">DNA-directed DNA polymerase X domain-containing protein</fullName>
    </recommendedName>
</protein>
<dbReference type="Pfam" id="PF14791">
    <property type="entry name" value="DNA_pol_B_thumb"/>
    <property type="match status" value="1"/>
</dbReference>
<dbReference type="InterPro" id="IPR022312">
    <property type="entry name" value="DNA_pol_X"/>
</dbReference>
<dbReference type="SUPFAM" id="SSF81301">
    <property type="entry name" value="Nucleotidyltransferase"/>
    <property type="match status" value="1"/>
</dbReference>
<gene>
    <name evidence="8" type="ORF">JKF63_07891</name>
</gene>
<feature type="compositionally biased region" description="Basic residues" evidence="6">
    <location>
        <begin position="803"/>
        <end position="813"/>
    </location>
</feature>
<reference evidence="8 9" key="1">
    <citation type="submission" date="2021-02" db="EMBL/GenBank/DDBJ databases">
        <title>Porcisia hertigi Genome sequencing and assembly.</title>
        <authorList>
            <person name="Almutairi H."/>
            <person name="Gatherer D."/>
        </authorList>
    </citation>
    <scope>NUCLEOTIDE SEQUENCE [LARGE SCALE GENOMIC DNA]</scope>
    <source>
        <strain evidence="8 9">C119</strain>
    </source>
</reference>
<feature type="compositionally biased region" description="Basic residues" evidence="6">
    <location>
        <begin position="433"/>
        <end position="442"/>
    </location>
</feature>
<comment type="caution">
    <text evidence="8">The sequence shown here is derived from an EMBL/GenBank/DDBJ whole genome shotgun (WGS) entry which is preliminary data.</text>
</comment>
<sequence length="1483" mass="154949">MRLRLGSVVPWTARGLHRHRGDSLSVVVAALVAASLASSDGRCLTRGPPRWSSAWVRAGGRLSGTSASLCASLAMRASLTVQRRGFASSTSTSADTTADTDAAAAAVAAVAALSTRTKLRHRRGSHRRRGRVSVAEETTPLADVSLGDDENGGFAVVVDSVLPAGVLVDSSKKPRKPLRRRAIKSSVAAAADAGNGTLDDAAVGAQPPTVTATAHLNGFSESTGNSATSSQPTDDANGSDPALKAPEADALATEMALPSRKKRSTRVKRGDRGRRAGIEAGVEATETTVEPVAVAAALSVASRAAVSAPLTEAAHVRTLTAASAASHEKPSRRRKGERPGCSETVAVAVAAGAASVGGVGSAGGVEPAGVAVVPSLRVADNHPSSWTADTGEGESRAPGIESAGATAPPQSSQHPKALSEAVASDAKAVERRPGRRGRRRLPRQGSQEAAEKPASSKNTEVVVQENNNKTDSADELPDGLAETSGGGGGGGGGPCRSSQRQRSASRTRGGKRLRAEVPVTLTSAAEESVAVAAQAPAVGDATAEKSTSPPSATKVTPATHVLVGAEEQAAPTAPTGSPRSKMDADVEVVTETLESTTASCASTSKGRRSRRKRATANHVLSPADGATPEVAVATAHSSVPEGAAADGGKKKLATPPPATGSFHKLFANVEVEAADPAKGLSPLALKKRLAAKIIRRRWQLQQRLTLSPQPPPSTSGPPPVDEAGFTANLAAAEPKGDVGAAAAAAASSEVCASSSPSSPRRRLKRGKSLDSRDAAAPPPMAATSSSVGPIAGDKATVAGSAKSKGRATKKGGRRCGLGGRRSVAGTATTATVTSASPVVEPERVDGVEDLTQSAEREADVAAAMAAAMALVSKPEVIDDEYPMAPQAEEEVAAVATADSTPVPHSLVALAAARVSQQQQQLEGAAGGLKAGFGAKGGASSGSGSISSGSGKSGKGGKGANSKDTLFFPDYRERVVQIFEQLTQINSALGERFKSQSYGRFVERIKRGDKVFQLLPPNLLPLPEDDPKNMASMEAFYKDDPAAKRRRAEEVERNRAKRSLVLSPDNLLPGIGTKLREKVIEVLTTGGLKELHEQEAKPLICAIRELTQVHGVGPRTAIDYFKKYNISTVEQLRSYATKAGELDMNNKSSGKPANLVVCADKSKFHLNEAQRLGLVYYEDMCHRIPHEEGRLHEAFMKLRMRKYLGKDYELVVCGSYRRQVETAGDIDVLITHKRSSAEGGGRPLLPPSGVLDAFLAGLKADRYIEATLAQGPTKFMGLCRLRAMGSELVAPGKGKETKANTSTSTTFRARRLDVRYVDSDSFPAAMLYFTGSKNFNVIMRSEAIKKNCILNEYGLFRKPTRRQMQQYSVLQKSPDLSFHDMVTRLARFDITAIKDEGDRVACGPSAADAKDGASTSAEGSAAGKSVTAAAKKVKRKGKEKTKQEIAELHEIAKIVERQRVKAQTERAIFEALGMDYVSPKDRSV</sequence>
<feature type="domain" description="DNA-directed DNA polymerase X" evidence="7">
    <location>
        <begin position="969"/>
        <end position="1482"/>
    </location>
</feature>
<dbReference type="GO" id="GO:0003887">
    <property type="term" value="F:DNA-directed DNA polymerase activity"/>
    <property type="evidence" value="ECO:0007669"/>
    <property type="project" value="InterPro"/>
</dbReference>
<dbReference type="KEGG" id="phet:94293896"/>
<dbReference type="InterPro" id="IPR037160">
    <property type="entry name" value="DNA_Pol_thumb_sf"/>
</dbReference>
<evidence type="ECO:0000313" key="9">
    <source>
        <dbReference type="Proteomes" id="UP000674318"/>
    </source>
</evidence>
<keyword evidence="1" id="KW-0237">DNA synthesis</keyword>
<dbReference type="InterPro" id="IPR002054">
    <property type="entry name" value="DNA-dir_DNA_pol_X"/>
</dbReference>
<feature type="compositionally biased region" description="Basic residues" evidence="6">
    <location>
        <begin position="605"/>
        <end position="615"/>
    </location>
</feature>
<dbReference type="Gene3D" id="3.30.210.10">
    <property type="entry name" value="DNA polymerase, thumb domain"/>
    <property type="match status" value="1"/>
</dbReference>
<dbReference type="InterPro" id="IPR029398">
    <property type="entry name" value="PolB_thumb"/>
</dbReference>
<dbReference type="PANTHER" id="PTHR11276">
    <property type="entry name" value="DNA POLYMERASE TYPE-X FAMILY MEMBER"/>
    <property type="match status" value="1"/>
</dbReference>
<feature type="compositionally biased region" description="Gly residues" evidence="6">
    <location>
        <begin position="484"/>
        <end position="494"/>
    </location>
</feature>
<feature type="region of interest" description="Disordered" evidence="6">
    <location>
        <begin position="702"/>
        <end position="724"/>
    </location>
</feature>
<dbReference type="InterPro" id="IPR028207">
    <property type="entry name" value="DNA_pol_B_palm_palm"/>
</dbReference>
<evidence type="ECO:0000256" key="6">
    <source>
        <dbReference type="SAM" id="MobiDB-lite"/>
    </source>
</evidence>
<name>A0A836LJQ7_9TRYP</name>